<gene>
    <name evidence="2" type="ORF">MARGE09_P3258</name>
</gene>
<dbReference type="NCBIfam" id="NF037995">
    <property type="entry name" value="TRAP_S1"/>
    <property type="match status" value="1"/>
</dbReference>
<organism evidence="2 3">
    <name type="scientific">Marinagarivorans cellulosilyticus</name>
    <dbReference type="NCBI Taxonomy" id="2721545"/>
    <lineage>
        <taxon>Bacteria</taxon>
        <taxon>Pseudomonadati</taxon>
        <taxon>Pseudomonadota</taxon>
        <taxon>Gammaproteobacteria</taxon>
        <taxon>Cellvibrionales</taxon>
        <taxon>Cellvibrionaceae</taxon>
        <taxon>Marinagarivorans</taxon>
    </lineage>
</organism>
<evidence type="ECO:0000313" key="3">
    <source>
        <dbReference type="Proteomes" id="UP001320119"/>
    </source>
</evidence>
<dbReference type="InterPro" id="IPR018389">
    <property type="entry name" value="DctP_fam"/>
</dbReference>
<dbReference type="EMBL" id="AP023086">
    <property type="protein sequence ID" value="BCD99057.1"/>
    <property type="molecule type" value="Genomic_DNA"/>
</dbReference>
<dbReference type="Proteomes" id="UP001320119">
    <property type="component" value="Chromosome"/>
</dbReference>
<dbReference type="KEGG" id="marq:MARGE09_P3258"/>
<name>A0AAN1WK92_9GAMM</name>
<dbReference type="AlphaFoldDB" id="A0AAN1WK92"/>
<sequence>MALLKPPPATQTQLEWTFQTSAAAGDDFFAIEQQWANDVHQRSNGDIIIHLLPAGAVVQYNETLDAVGAGILDGHIGDPSYFSGKDPAFAMLGNLVGAWSAPSQMLDFIENGGGYELYNALINPYGLQFIGASATGLESFLSNKPLNGVADLKGLKLRAPEGMVQEVFAAAGASPVNLPGSEVYTALEKGVIDAADYTVFASNHSQGMHRFARYPIYPGFHSMPMVEVSINKKLWHSLSLEHQSLLSQSVKSLATNMVNELENKDREAVAQAQQDANIQVINWSPQERKAFRTIAQSQWENWAKRSPMAQQVFTTVTDYLRSRNLLTSQATQ</sequence>
<keyword evidence="1" id="KW-0732">Signal</keyword>
<proteinExistence type="predicted"/>
<dbReference type="InterPro" id="IPR038404">
    <property type="entry name" value="TRAP_DctP_sf"/>
</dbReference>
<dbReference type="GO" id="GO:0055085">
    <property type="term" value="P:transmembrane transport"/>
    <property type="evidence" value="ECO:0007669"/>
    <property type="project" value="InterPro"/>
</dbReference>
<evidence type="ECO:0000256" key="1">
    <source>
        <dbReference type="ARBA" id="ARBA00022729"/>
    </source>
</evidence>
<evidence type="ECO:0000313" key="2">
    <source>
        <dbReference type="EMBL" id="BCD99057.1"/>
    </source>
</evidence>
<protein>
    <recommendedName>
        <fullName evidence="4">C4-dicarboxylate ABC transporter substrate-binding protein</fullName>
    </recommendedName>
</protein>
<dbReference type="CDD" id="cd13604">
    <property type="entry name" value="PBP2_TRAP_ketoacid_lactate_like"/>
    <property type="match status" value="1"/>
</dbReference>
<keyword evidence="3" id="KW-1185">Reference proteome</keyword>
<evidence type="ECO:0008006" key="4">
    <source>
        <dbReference type="Google" id="ProtNLM"/>
    </source>
</evidence>
<dbReference type="Pfam" id="PF03480">
    <property type="entry name" value="DctP"/>
    <property type="match status" value="1"/>
</dbReference>
<dbReference type="Gene3D" id="3.40.190.170">
    <property type="entry name" value="Bacterial extracellular solute-binding protein, family 7"/>
    <property type="match status" value="1"/>
</dbReference>
<reference evidence="2 3" key="1">
    <citation type="journal article" date="2022" name="IScience">
        <title>An ultrasensitive nanofiber-based assay for enzymatic hydrolysis and deep-sea microbial degradation of cellulose.</title>
        <authorList>
            <person name="Tsudome M."/>
            <person name="Tachioka M."/>
            <person name="Miyazaki M."/>
            <person name="Uchimura K."/>
            <person name="Tsuda M."/>
            <person name="Takaki Y."/>
            <person name="Deguchi S."/>
        </authorList>
    </citation>
    <scope>NUCLEOTIDE SEQUENCE [LARGE SCALE GENOMIC DNA]</scope>
    <source>
        <strain evidence="2 3">GE09</strain>
    </source>
</reference>
<dbReference type="PANTHER" id="PTHR33376:SF5">
    <property type="entry name" value="EXTRACYTOPLASMIC SOLUTE RECEPTOR PROTEIN"/>
    <property type="match status" value="1"/>
</dbReference>
<accession>A0AAN1WK92</accession>
<dbReference type="PANTHER" id="PTHR33376">
    <property type="match status" value="1"/>
</dbReference>